<dbReference type="EMBL" id="DVMU01000121">
    <property type="protein sequence ID" value="HIU33991.1"/>
    <property type="molecule type" value="Genomic_DNA"/>
</dbReference>
<feature type="non-terminal residue" evidence="4">
    <location>
        <position position="1"/>
    </location>
</feature>
<keyword evidence="1 4" id="KW-0436">Ligase</keyword>
<comment type="caution">
    <text evidence="4">The sequence shown here is derived from an EMBL/GenBank/DDBJ whole genome shotgun (WGS) entry which is preliminary data.</text>
</comment>
<dbReference type="GO" id="GO:0006428">
    <property type="term" value="P:isoleucyl-tRNA aminoacylation"/>
    <property type="evidence" value="ECO:0007669"/>
    <property type="project" value="TreeGrafter"/>
</dbReference>
<dbReference type="Pfam" id="PF19302">
    <property type="entry name" value="DUF5915"/>
    <property type="match status" value="1"/>
</dbReference>
<dbReference type="Proteomes" id="UP000824072">
    <property type="component" value="Unassembled WGS sequence"/>
</dbReference>
<dbReference type="PANTHER" id="PTHR42780:SF1">
    <property type="entry name" value="ISOLEUCINE--TRNA LIGASE, CYTOPLASMIC"/>
    <property type="match status" value="1"/>
</dbReference>
<dbReference type="SUPFAM" id="SSF47323">
    <property type="entry name" value="Anticodon-binding domain of a subclass of class I aminoacyl-tRNA synthetases"/>
    <property type="match status" value="2"/>
</dbReference>
<dbReference type="GO" id="GO:0005524">
    <property type="term" value="F:ATP binding"/>
    <property type="evidence" value="ECO:0007669"/>
    <property type="project" value="UniProtKB-KW"/>
</dbReference>
<organism evidence="4 5">
    <name type="scientific">Candidatus Pullichristensenella excrementigallinarum</name>
    <dbReference type="NCBI Taxonomy" id="2840907"/>
    <lineage>
        <taxon>Bacteria</taxon>
        <taxon>Bacillati</taxon>
        <taxon>Bacillota</taxon>
        <taxon>Clostridia</taxon>
        <taxon>Candidatus Pullichristensenella</taxon>
    </lineage>
</organism>
<dbReference type="InterPro" id="IPR023586">
    <property type="entry name" value="Ile-tRNA-ligase_type2"/>
</dbReference>
<dbReference type="GO" id="GO:0004822">
    <property type="term" value="F:isoleucine-tRNA ligase activity"/>
    <property type="evidence" value="ECO:0007669"/>
    <property type="project" value="InterPro"/>
</dbReference>
<evidence type="ECO:0000256" key="2">
    <source>
        <dbReference type="ARBA" id="ARBA00022741"/>
    </source>
</evidence>
<proteinExistence type="predicted"/>
<keyword evidence="3" id="KW-0067">ATP-binding</keyword>
<protein>
    <submittedName>
        <fullName evidence="4">Isoleucine--tRNA ligase</fullName>
    </submittedName>
</protein>
<evidence type="ECO:0000256" key="1">
    <source>
        <dbReference type="ARBA" id="ARBA00022598"/>
    </source>
</evidence>
<reference evidence="4" key="2">
    <citation type="journal article" date="2021" name="PeerJ">
        <title>Extensive microbial diversity within the chicken gut microbiome revealed by metagenomics and culture.</title>
        <authorList>
            <person name="Gilroy R."/>
            <person name="Ravi A."/>
            <person name="Getino M."/>
            <person name="Pursley I."/>
            <person name="Horton D.L."/>
            <person name="Alikhan N.F."/>
            <person name="Baker D."/>
            <person name="Gharbi K."/>
            <person name="Hall N."/>
            <person name="Watson M."/>
            <person name="Adriaenssens E.M."/>
            <person name="Foster-Nyarko E."/>
            <person name="Jarju S."/>
            <person name="Secka A."/>
            <person name="Antonio M."/>
            <person name="Oren A."/>
            <person name="Chaudhuri R.R."/>
            <person name="La Ragione R."/>
            <person name="Hildebrand F."/>
            <person name="Pallen M.J."/>
        </authorList>
    </citation>
    <scope>NUCLEOTIDE SEQUENCE</scope>
    <source>
        <strain evidence="4">ChiHcec3-11533</strain>
    </source>
</reference>
<evidence type="ECO:0000313" key="5">
    <source>
        <dbReference type="Proteomes" id="UP000824072"/>
    </source>
</evidence>
<keyword evidence="2" id="KW-0547">Nucleotide-binding</keyword>
<dbReference type="PANTHER" id="PTHR42780">
    <property type="entry name" value="SOLEUCYL-TRNA SYNTHETASE"/>
    <property type="match status" value="1"/>
</dbReference>
<name>A0A9D1IC94_9FIRM</name>
<gene>
    <name evidence="4" type="ORF">IAB02_05455</name>
</gene>
<accession>A0A9D1IC94</accession>
<reference evidence="4" key="1">
    <citation type="submission" date="2020-10" db="EMBL/GenBank/DDBJ databases">
        <authorList>
            <person name="Gilroy R."/>
        </authorList>
    </citation>
    <scope>NUCLEOTIDE SEQUENCE</scope>
    <source>
        <strain evidence="4">ChiHcec3-11533</strain>
    </source>
</reference>
<sequence length="231" mass="25419">QLGRACRSAANMKVRQPARALYVKGAKLPEAMAALIADELNVKRVEFVDDARAFTSYKIKPQLRTLGPRYGKLLGKISAYLAQADGNDVVDTFDRGEKLAFDVDGTTVELAREDTLIEPMQKSGFMAESEGEMTVVLDTNLTPELIEEGFVREVISKIQTMRKEAGYEVTDRICVTCATDEKLAGIIARGEKEICRAVLAEKLEMALPAADAYVKEWNINGENAVLATRKA</sequence>
<dbReference type="AlphaFoldDB" id="A0A9D1IC94"/>
<evidence type="ECO:0000256" key="3">
    <source>
        <dbReference type="ARBA" id="ARBA00022840"/>
    </source>
</evidence>
<evidence type="ECO:0000313" key="4">
    <source>
        <dbReference type="EMBL" id="HIU33991.1"/>
    </source>
</evidence>
<dbReference type="InterPro" id="IPR009080">
    <property type="entry name" value="tRNAsynth_Ia_anticodon-bd"/>
</dbReference>